<evidence type="ECO:0000313" key="2">
    <source>
        <dbReference type="Proteomes" id="UP000533080"/>
    </source>
</evidence>
<name>A0A7Y4IR10_MYXXA</name>
<accession>A0A7Y4IR10</accession>
<comment type="caution">
    <text evidence="1">The sequence shown here is derived from an EMBL/GenBank/DDBJ whole genome shotgun (WGS) entry which is preliminary data.</text>
</comment>
<dbReference type="NCBIfam" id="NF033852">
    <property type="entry name" value="fulvocin_rel"/>
    <property type="match status" value="1"/>
</dbReference>
<reference evidence="1 2" key="1">
    <citation type="submission" date="2020-05" db="EMBL/GenBank/DDBJ databases">
        <authorList>
            <person name="Whitworth D."/>
        </authorList>
    </citation>
    <scope>NUCLEOTIDE SEQUENCE [LARGE SCALE GENOMIC DNA]</scope>
    <source>
        <strain evidence="1 2">AM005</strain>
    </source>
</reference>
<dbReference type="Proteomes" id="UP000533080">
    <property type="component" value="Unassembled WGS sequence"/>
</dbReference>
<proteinExistence type="predicted"/>
<dbReference type="EMBL" id="JABFNT010000242">
    <property type="protein sequence ID" value="NOJ83792.1"/>
    <property type="molecule type" value="Genomic_DNA"/>
</dbReference>
<sequence length="244" mass="25858">MARGSTNTNDREFFGTRDGAVPLLVRAPSGIPDGVTHVRKGRHTVKAKLLSLGVALLATATLLAPTSASAEDSCEAAQKQVQDWVNAQAGNLPTELKDLRHLPMAYRKAVVAELSPVQKASLWREHLSQYAASHPDLSKPQVAALKSALALLTPELFTQEEHPSLALIGAQIRDAFGAEEAIAIVATLGPVEAPADAPPALAPLCQCSRVSQYCGSNTCRAYSCTMQTSGCGTFYQFRCDGLCG</sequence>
<gene>
    <name evidence="1" type="ORF">HNV28_36715</name>
</gene>
<evidence type="ECO:0000313" key="1">
    <source>
        <dbReference type="EMBL" id="NOJ83792.1"/>
    </source>
</evidence>
<dbReference type="AlphaFoldDB" id="A0A7Y4IR10"/>
<organism evidence="1 2">
    <name type="scientific">Myxococcus xanthus</name>
    <dbReference type="NCBI Taxonomy" id="34"/>
    <lineage>
        <taxon>Bacteria</taxon>
        <taxon>Pseudomonadati</taxon>
        <taxon>Myxococcota</taxon>
        <taxon>Myxococcia</taxon>
        <taxon>Myxococcales</taxon>
        <taxon>Cystobacterineae</taxon>
        <taxon>Myxococcaceae</taxon>
        <taxon>Myxococcus</taxon>
    </lineage>
</organism>
<protein>
    <submittedName>
        <fullName evidence="1">Bacteriocin fulvocin C-related protein</fullName>
    </submittedName>
</protein>